<dbReference type="AlphaFoldDB" id="A0A176WF57"/>
<sequence>MAHGVGHSGDAGECPTQSRGYPPRISVGSTSAKFLGDFRELDGKNGGPMLHFKDGSRQLVFPAALLTEKRRGDTSVQRPAKPGPQLGKPGAECGEIQGILSDSCRRLPRAWDLDSGDIVTGVFAVASALEVEVASSLGDVPAAGTETTFGVTTRYFWFIQVSAAASSRSSCIGFLLPSLLHETESATVVAGFGLKRFGHWSVSSKGCRILLLFTRLRYPERHSDCCKGFLLGFQRPLEEVGRGGGRGGKTPSRRGASNASAGGGYSGGKTSGPARRQTNRTSARPNPYATAKASKRHSLMHLLIGNARQRVERSFPCG</sequence>
<dbReference type="Proteomes" id="UP000077202">
    <property type="component" value="Unassembled WGS sequence"/>
</dbReference>
<gene>
    <name evidence="2" type="ORF">AXG93_3384s1940</name>
</gene>
<feature type="region of interest" description="Disordered" evidence="1">
    <location>
        <begin position="1"/>
        <end position="26"/>
    </location>
</feature>
<name>A0A176WF57_MARPO</name>
<evidence type="ECO:0000256" key="1">
    <source>
        <dbReference type="SAM" id="MobiDB-lite"/>
    </source>
</evidence>
<proteinExistence type="predicted"/>
<accession>A0A176WF57</accession>
<protein>
    <submittedName>
        <fullName evidence="2">Uncharacterized protein</fullName>
    </submittedName>
</protein>
<feature type="region of interest" description="Disordered" evidence="1">
    <location>
        <begin position="70"/>
        <end position="91"/>
    </location>
</feature>
<evidence type="ECO:0000313" key="2">
    <source>
        <dbReference type="EMBL" id="OAE31719.1"/>
    </source>
</evidence>
<organism evidence="2 3">
    <name type="scientific">Marchantia polymorpha subsp. ruderalis</name>
    <dbReference type="NCBI Taxonomy" id="1480154"/>
    <lineage>
        <taxon>Eukaryota</taxon>
        <taxon>Viridiplantae</taxon>
        <taxon>Streptophyta</taxon>
        <taxon>Embryophyta</taxon>
        <taxon>Marchantiophyta</taxon>
        <taxon>Marchantiopsida</taxon>
        <taxon>Marchantiidae</taxon>
        <taxon>Marchantiales</taxon>
        <taxon>Marchantiaceae</taxon>
        <taxon>Marchantia</taxon>
    </lineage>
</organism>
<keyword evidence="3" id="KW-1185">Reference proteome</keyword>
<reference evidence="2" key="1">
    <citation type="submission" date="2016-03" db="EMBL/GenBank/DDBJ databases">
        <title>Mechanisms controlling the formation of the plant cell surface in tip-growing cells are functionally conserved among land plants.</title>
        <authorList>
            <person name="Honkanen S."/>
            <person name="Jones V.A."/>
            <person name="Morieri G."/>
            <person name="Champion C."/>
            <person name="Hetherington A.J."/>
            <person name="Kelly S."/>
            <person name="Saint-Marcoux D."/>
            <person name="Proust H."/>
            <person name="Prescott H."/>
            <person name="Dolan L."/>
        </authorList>
    </citation>
    <scope>NUCLEOTIDE SEQUENCE [LARGE SCALE GENOMIC DNA]</scope>
    <source>
        <tissue evidence="2">Whole gametophyte</tissue>
    </source>
</reference>
<comment type="caution">
    <text evidence="2">The sequence shown here is derived from an EMBL/GenBank/DDBJ whole genome shotgun (WGS) entry which is preliminary data.</text>
</comment>
<feature type="region of interest" description="Disordered" evidence="1">
    <location>
        <begin position="240"/>
        <end position="295"/>
    </location>
</feature>
<feature type="compositionally biased region" description="Gly residues" evidence="1">
    <location>
        <begin position="261"/>
        <end position="270"/>
    </location>
</feature>
<evidence type="ECO:0000313" key="3">
    <source>
        <dbReference type="Proteomes" id="UP000077202"/>
    </source>
</evidence>
<feature type="compositionally biased region" description="Low complexity" evidence="1">
    <location>
        <begin position="249"/>
        <end position="260"/>
    </location>
</feature>
<dbReference type="EMBL" id="LVLJ01000986">
    <property type="protein sequence ID" value="OAE31719.1"/>
    <property type="molecule type" value="Genomic_DNA"/>
</dbReference>